<comment type="cofactor">
    <cofactor evidence="12">
        <name>Zn(2+)</name>
        <dbReference type="ChEBI" id="CHEBI:29105"/>
    </cofactor>
    <text evidence="12">Binds 1 zinc ion per subunit.</text>
</comment>
<evidence type="ECO:0000256" key="4">
    <source>
        <dbReference type="ARBA" id="ARBA00020910"/>
    </source>
</evidence>
<feature type="binding site" evidence="13">
    <location>
        <position position="89"/>
    </location>
    <ligand>
        <name>Fe cation</name>
        <dbReference type="ChEBI" id="CHEBI:24875"/>
    </ligand>
</feature>
<dbReference type="PANTHER" id="PTHR33202">
    <property type="entry name" value="ZINC UPTAKE REGULATION PROTEIN"/>
    <property type="match status" value="1"/>
</dbReference>
<dbReference type="GO" id="GO:0003700">
    <property type="term" value="F:DNA-binding transcription factor activity"/>
    <property type="evidence" value="ECO:0007669"/>
    <property type="project" value="InterPro"/>
</dbReference>
<keyword evidence="11" id="KW-0804">Transcription</keyword>
<gene>
    <name evidence="14" type="ORF">CEE37_01955</name>
</gene>
<comment type="similarity">
    <text evidence="2">Belongs to the Fur family.</text>
</comment>
<evidence type="ECO:0000256" key="9">
    <source>
        <dbReference type="ARBA" id="ARBA00023015"/>
    </source>
</evidence>
<keyword evidence="9" id="KW-0805">Transcription regulation</keyword>
<feature type="binding site" evidence="13">
    <location>
        <position position="110"/>
    </location>
    <ligand>
        <name>Fe cation</name>
        <dbReference type="ChEBI" id="CHEBI:24875"/>
    </ligand>
</feature>
<feature type="binding site" evidence="12">
    <location>
        <position position="138"/>
    </location>
    <ligand>
        <name>Zn(2+)</name>
        <dbReference type="ChEBI" id="CHEBI:29105"/>
    </ligand>
</feature>
<keyword evidence="5" id="KW-0963">Cytoplasm</keyword>
<dbReference type="InterPro" id="IPR036388">
    <property type="entry name" value="WH-like_DNA-bd_sf"/>
</dbReference>
<dbReference type="SUPFAM" id="SSF46785">
    <property type="entry name" value="Winged helix' DNA-binding domain"/>
    <property type="match status" value="1"/>
</dbReference>
<dbReference type="Gene3D" id="3.30.1490.190">
    <property type="match status" value="1"/>
</dbReference>
<reference evidence="14 15" key="1">
    <citation type="submission" date="2017-06" db="EMBL/GenBank/DDBJ databases">
        <title>Novel microbial phyla capable of carbon fixation and sulfur reduction in deep-sea sediments.</title>
        <authorList>
            <person name="Huang J."/>
            <person name="Baker B."/>
            <person name="Wang Y."/>
        </authorList>
    </citation>
    <scope>NUCLEOTIDE SEQUENCE [LARGE SCALE GENOMIC DNA]</scope>
    <source>
        <strain evidence="14">B3_LCP</strain>
    </source>
</reference>
<evidence type="ECO:0000256" key="11">
    <source>
        <dbReference type="ARBA" id="ARBA00023163"/>
    </source>
</evidence>
<dbReference type="GO" id="GO:1900376">
    <property type="term" value="P:regulation of secondary metabolite biosynthetic process"/>
    <property type="evidence" value="ECO:0007669"/>
    <property type="project" value="TreeGrafter"/>
</dbReference>
<evidence type="ECO:0000313" key="15">
    <source>
        <dbReference type="Proteomes" id="UP000319619"/>
    </source>
</evidence>
<dbReference type="Proteomes" id="UP000319619">
    <property type="component" value="Unassembled WGS sequence"/>
</dbReference>
<dbReference type="GO" id="GO:0045892">
    <property type="term" value="P:negative regulation of DNA-templated transcription"/>
    <property type="evidence" value="ECO:0007669"/>
    <property type="project" value="TreeGrafter"/>
</dbReference>
<dbReference type="Gene3D" id="1.10.10.10">
    <property type="entry name" value="Winged helix-like DNA-binding domain superfamily/Winged helix DNA-binding domain"/>
    <property type="match status" value="1"/>
</dbReference>
<evidence type="ECO:0000256" key="12">
    <source>
        <dbReference type="PIRSR" id="PIRSR602481-1"/>
    </source>
</evidence>
<keyword evidence="10" id="KW-0238">DNA-binding</keyword>
<evidence type="ECO:0000256" key="7">
    <source>
        <dbReference type="ARBA" id="ARBA00022723"/>
    </source>
</evidence>
<feature type="binding site" evidence="13">
    <location>
        <position position="127"/>
    </location>
    <ligand>
        <name>Fe cation</name>
        <dbReference type="ChEBI" id="CHEBI:24875"/>
    </ligand>
</feature>
<organism evidence="14 15">
    <name type="scientific">candidate division LCP-89 bacterium B3_LCP</name>
    <dbReference type="NCBI Taxonomy" id="2012998"/>
    <lineage>
        <taxon>Bacteria</taxon>
        <taxon>Pseudomonadati</taxon>
        <taxon>Bacteria division LCP-89</taxon>
    </lineage>
</organism>
<dbReference type="InterPro" id="IPR036390">
    <property type="entry name" value="WH_DNA-bd_sf"/>
</dbReference>
<feature type="binding site" evidence="12">
    <location>
        <position position="98"/>
    </location>
    <ligand>
        <name>Zn(2+)</name>
        <dbReference type="ChEBI" id="CHEBI:29105"/>
    </ligand>
</feature>
<comment type="caution">
    <text evidence="14">The sequence shown here is derived from an EMBL/GenBank/DDBJ whole genome shotgun (WGS) entry which is preliminary data.</text>
</comment>
<evidence type="ECO:0000256" key="5">
    <source>
        <dbReference type="ARBA" id="ARBA00022490"/>
    </source>
</evidence>
<comment type="subunit">
    <text evidence="3">Homodimer.</text>
</comment>
<evidence type="ECO:0000256" key="2">
    <source>
        <dbReference type="ARBA" id="ARBA00007957"/>
    </source>
</evidence>
<keyword evidence="8 12" id="KW-0862">Zinc</keyword>
<proteinExistence type="inferred from homology"/>
<keyword evidence="13" id="KW-0408">Iron</keyword>
<feature type="binding site" evidence="12">
    <location>
        <position position="95"/>
    </location>
    <ligand>
        <name>Zn(2+)</name>
        <dbReference type="ChEBI" id="CHEBI:29105"/>
    </ligand>
</feature>
<name>A0A532V5K3_UNCL8</name>
<dbReference type="EMBL" id="NJBN01000001">
    <property type="protein sequence ID" value="TKJ42471.1"/>
    <property type="molecule type" value="Genomic_DNA"/>
</dbReference>
<dbReference type="Pfam" id="PF01475">
    <property type="entry name" value="FUR"/>
    <property type="match status" value="1"/>
</dbReference>
<comment type="subcellular location">
    <subcellularLocation>
        <location evidence="1">Cytoplasm</location>
    </subcellularLocation>
</comment>
<keyword evidence="6" id="KW-0678">Repressor</keyword>
<dbReference type="GO" id="GO:0005829">
    <property type="term" value="C:cytosol"/>
    <property type="evidence" value="ECO:0007669"/>
    <property type="project" value="TreeGrafter"/>
</dbReference>
<dbReference type="PANTHER" id="PTHR33202:SF2">
    <property type="entry name" value="FERRIC UPTAKE REGULATION PROTEIN"/>
    <property type="match status" value="1"/>
</dbReference>
<evidence type="ECO:0000256" key="1">
    <source>
        <dbReference type="ARBA" id="ARBA00004496"/>
    </source>
</evidence>
<dbReference type="AlphaFoldDB" id="A0A532V5K3"/>
<sequence>MEEKKFVNYLRRTGLKNTQARREVLQEVFRCHHHFDADDLYLRLKNRRAGVSRATVYRTLALLVESDLVRKMDLGEGRSTFEHVLGHPHHDHLVCVRCGSILEFRNSAIEDLQQKVCSEFDFKMLSHTQQIYGVCSKCQEKDDLGG</sequence>
<dbReference type="InterPro" id="IPR002481">
    <property type="entry name" value="FUR"/>
</dbReference>
<evidence type="ECO:0000256" key="10">
    <source>
        <dbReference type="ARBA" id="ARBA00023125"/>
    </source>
</evidence>
<evidence type="ECO:0000256" key="6">
    <source>
        <dbReference type="ARBA" id="ARBA00022491"/>
    </source>
</evidence>
<evidence type="ECO:0000256" key="8">
    <source>
        <dbReference type="ARBA" id="ARBA00022833"/>
    </source>
</evidence>
<dbReference type="InterPro" id="IPR043135">
    <property type="entry name" value="Fur_C"/>
</dbReference>
<keyword evidence="7 12" id="KW-0479">Metal-binding</keyword>
<protein>
    <recommendedName>
        <fullName evidence="4">Ferric uptake regulation protein</fullName>
    </recommendedName>
</protein>
<accession>A0A532V5K3</accession>
<evidence type="ECO:0000256" key="3">
    <source>
        <dbReference type="ARBA" id="ARBA00011738"/>
    </source>
</evidence>
<dbReference type="GO" id="GO:0008270">
    <property type="term" value="F:zinc ion binding"/>
    <property type="evidence" value="ECO:0007669"/>
    <property type="project" value="TreeGrafter"/>
</dbReference>
<feature type="binding site" evidence="12">
    <location>
        <position position="135"/>
    </location>
    <ligand>
        <name>Zn(2+)</name>
        <dbReference type="ChEBI" id="CHEBI:29105"/>
    </ligand>
</feature>
<evidence type="ECO:0000256" key="13">
    <source>
        <dbReference type="PIRSR" id="PIRSR602481-2"/>
    </source>
</evidence>
<dbReference type="GO" id="GO:0000976">
    <property type="term" value="F:transcription cis-regulatory region binding"/>
    <property type="evidence" value="ECO:0007669"/>
    <property type="project" value="TreeGrafter"/>
</dbReference>
<dbReference type="CDD" id="cd07153">
    <property type="entry name" value="Fur_like"/>
    <property type="match status" value="1"/>
</dbReference>
<evidence type="ECO:0000313" key="14">
    <source>
        <dbReference type="EMBL" id="TKJ42471.1"/>
    </source>
</evidence>
<comment type="cofactor">
    <cofactor evidence="13">
        <name>Mn(2+)</name>
        <dbReference type="ChEBI" id="CHEBI:29035"/>
    </cofactor>
    <cofactor evidence="13">
        <name>Fe(2+)</name>
        <dbReference type="ChEBI" id="CHEBI:29033"/>
    </cofactor>
    <text evidence="13">Binds 1 Mn(2+) or Fe(2+) ion per subunit.</text>
</comment>
<feature type="binding site" evidence="13">
    <location>
        <position position="91"/>
    </location>
    <ligand>
        <name>Fe cation</name>
        <dbReference type="ChEBI" id="CHEBI:24875"/>
    </ligand>
</feature>